<dbReference type="PROSITE" id="PS51891">
    <property type="entry name" value="CENP_V_GFA"/>
    <property type="match status" value="1"/>
</dbReference>
<name>A0AAD6IMN0_PENCN</name>
<dbReference type="GO" id="GO:0046872">
    <property type="term" value="F:metal ion binding"/>
    <property type="evidence" value="ECO:0007669"/>
    <property type="project" value="UniProtKB-KW"/>
</dbReference>
<evidence type="ECO:0000313" key="5">
    <source>
        <dbReference type="EMBL" id="KAJ6052411.1"/>
    </source>
</evidence>
<dbReference type="InterPro" id="IPR052355">
    <property type="entry name" value="CENP-V-like"/>
</dbReference>
<dbReference type="InterPro" id="IPR011057">
    <property type="entry name" value="Mss4-like_sf"/>
</dbReference>
<accession>A0AAD6IMN0</accession>
<reference evidence="5" key="2">
    <citation type="submission" date="2023-01" db="EMBL/GenBank/DDBJ databases">
        <authorList>
            <person name="Petersen C."/>
        </authorList>
    </citation>
    <scope>NUCLEOTIDE SEQUENCE</scope>
    <source>
        <strain evidence="5">IBT 15450</strain>
    </source>
</reference>
<proteinExistence type="inferred from homology"/>
<comment type="similarity">
    <text evidence="1">Belongs to the Gfa family.</text>
</comment>
<evidence type="ECO:0000256" key="3">
    <source>
        <dbReference type="ARBA" id="ARBA00022833"/>
    </source>
</evidence>
<keyword evidence="2" id="KW-0479">Metal-binding</keyword>
<dbReference type="Pfam" id="PF04828">
    <property type="entry name" value="GFA"/>
    <property type="match status" value="1"/>
</dbReference>
<dbReference type="PANTHER" id="PTHR28620">
    <property type="entry name" value="CENTROMERE PROTEIN V"/>
    <property type="match status" value="1"/>
</dbReference>
<protein>
    <recommendedName>
        <fullName evidence="4">CENP-V/GFA domain-containing protein</fullName>
    </recommendedName>
</protein>
<keyword evidence="3" id="KW-0862">Zinc</keyword>
<dbReference type="InterPro" id="IPR006913">
    <property type="entry name" value="CENP-V/GFA"/>
</dbReference>
<reference evidence="5" key="1">
    <citation type="journal article" date="2023" name="IMA Fungus">
        <title>Comparative genomic study of the Penicillium genus elucidates a diverse pangenome and 15 lateral gene transfer events.</title>
        <authorList>
            <person name="Petersen C."/>
            <person name="Sorensen T."/>
            <person name="Nielsen M.R."/>
            <person name="Sondergaard T.E."/>
            <person name="Sorensen J.L."/>
            <person name="Fitzpatrick D.A."/>
            <person name="Frisvad J.C."/>
            <person name="Nielsen K.L."/>
        </authorList>
    </citation>
    <scope>NUCLEOTIDE SEQUENCE</scope>
    <source>
        <strain evidence="5">IBT 15450</strain>
    </source>
</reference>
<sequence length="130" mass="14349">MSETQDSFSSYDGSCHCGQVSFTAQLSSPIGEQVVNTCNCSICSINAYIMVYVQKANLTFHNSDDAVKEYRFGTMKYPHGFCPNCGTSVYLRALDGEYKDIVAVNGRTLKDVDFSTMKIEELNGKRINAG</sequence>
<organism evidence="5 6">
    <name type="scientific">Penicillium canescens</name>
    <dbReference type="NCBI Taxonomy" id="5083"/>
    <lineage>
        <taxon>Eukaryota</taxon>
        <taxon>Fungi</taxon>
        <taxon>Dikarya</taxon>
        <taxon>Ascomycota</taxon>
        <taxon>Pezizomycotina</taxon>
        <taxon>Eurotiomycetes</taxon>
        <taxon>Eurotiomycetidae</taxon>
        <taxon>Eurotiales</taxon>
        <taxon>Aspergillaceae</taxon>
        <taxon>Penicillium</taxon>
    </lineage>
</organism>
<comment type="caution">
    <text evidence="5">The sequence shown here is derived from an EMBL/GenBank/DDBJ whole genome shotgun (WGS) entry which is preliminary data.</text>
</comment>
<keyword evidence="6" id="KW-1185">Reference proteome</keyword>
<dbReference type="GO" id="GO:0016846">
    <property type="term" value="F:carbon-sulfur lyase activity"/>
    <property type="evidence" value="ECO:0007669"/>
    <property type="project" value="InterPro"/>
</dbReference>
<evidence type="ECO:0000256" key="2">
    <source>
        <dbReference type="ARBA" id="ARBA00022723"/>
    </source>
</evidence>
<dbReference type="EMBL" id="JAQJZL010000002">
    <property type="protein sequence ID" value="KAJ6052411.1"/>
    <property type="molecule type" value="Genomic_DNA"/>
</dbReference>
<dbReference type="SUPFAM" id="SSF51316">
    <property type="entry name" value="Mss4-like"/>
    <property type="match status" value="1"/>
</dbReference>
<evidence type="ECO:0000259" key="4">
    <source>
        <dbReference type="PROSITE" id="PS51891"/>
    </source>
</evidence>
<dbReference type="Gene3D" id="2.170.150.70">
    <property type="match status" value="1"/>
</dbReference>
<dbReference type="Proteomes" id="UP001219568">
    <property type="component" value="Unassembled WGS sequence"/>
</dbReference>
<dbReference type="PANTHER" id="PTHR28620:SF1">
    <property type="entry name" value="CENP-V_GFA DOMAIN-CONTAINING PROTEIN"/>
    <property type="match status" value="1"/>
</dbReference>
<dbReference type="AlphaFoldDB" id="A0AAD6IMN0"/>
<evidence type="ECO:0000256" key="1">
    <source>
        <dbReference type="ARBA" id="ARBA00005495"/>
    </source>
</evidence>
<evidence type="ECO:0000313" key="6">
    <source>
        <dbReference type="Proteomes" id="UP001219568"/>
    </source>
</evidence>
<feature type="domain" description="CENP-V/GFA" evidence="4">
    <location>
        <begin position="11"/>
        <end position="128"/>
    </location>
</feature>
<gene>
    <name evidence="5" type="ORF">N7460_002945</name>
</gene>